<feature type="compositionally biased region" description="Basic residues" evidence="1">
    <location>
        <begin position="11"/>
        <end position="24"/>
    </location>
</feature>
<name>A0AAF1BRG0_9TREE</name>
<evidence type="ECO:0000256" key="1">
    <source>
        <dbReference type="SAM" id="MobiDB-lite"/>
    </source>
</evidence>
<dbReference type="RefSeq" id="XP_062628170.1">
    <property type="nucleotide sequence ID" value="XM_062772186.1"/>
</dbReference>
<dbReference type="EMBL" id="CP086717">
    <property type="protein sequence ID" value="WOO82138.1"/>
    <property type="molecule type" value="Genomic_DNA"/>
</dbReference>
<dbReference type="Proteomes" id="UP000827549">
    <property type="component" value="Chromosome 4"/>
</dbReference>
<dbReference type="GeneID" id="87808868"/>
<protein>
    <submittedName>
        <fullName evidence="2">Uncharacterized protein</fullName>
    </submittedName>
</protein>
<evidence type="ECO:0000313" key="3">
    <source>
        <dbReference type="Proteomes" id="UP000827549"/>
    </source>
</evidence>
<dbReference type="AlphaFoldDB" id="A0AAF1BRG0"/>
<evidence type="ECO:0000313" key="2">
    <source>
        <dbReference type="EMBL" id="WOO82138.1"/>
    </source>
</evidence>
<feature type="region of interest" description="Disordered" evidence="1">
    <location>
        <begin position="1"/>
        <end position="50"/>
    </location>
</feature>
<reference evidence="2" key="1">
    <citation type="submission" date="2023-10" db="EMBL/GenBank/DDBJ databases">
        <authorList>
            <person name="Noh H."/>
        </authorList>
    </citation>
    <scope>NUCLEOTIDE SEQUENCE</scope>
    <source>
        <strain evidence="2">DUCC4014</strain>
    </source>
</reference>
<organism evidence="2 3">
    <name type="scientific">Vanrija pseudolonga</name>
    <dbReference type="NCBI Taxonomy" id="143232"/>
    <lineage>
        <taxon>Eukaryota</taxon>
        <taxon>Fungi</taxon>
        <taxon>Dikarya</taxon>
        <taxon>Basidiomycota</taxon>
        <taxon>Agaricomycotina</taxon>
        <taxon>Tremellomycetes</taxon>
        <taxon>Trichosporonales</taxon>
        <taxon>Trichosporonaceae</taxon>
        <taxon>Vanrija</taxon>
    </lineage>
</organism>
<sequence>MDDYGSSSRHPLPRHRDPHPHPHPHPQPNSFTQHPSAQPPTVDGGAVQRQPDDPMAFLEFLSCSLWLVASGLASDHTLTPLISPLTLVHTSTPVVFPHPLTPV</sequence>
<proteinExistence type="predicted"/>
<accession>A0AAF1BRG0</accession>
<keyword evidence="3" id="KW-1185">Reference proteome</keyword>
<gene>
    <name evidence="2" type="ORF">LOC62_04G005640</name>
</gene>